<evidence type="ECO:0000256" key="5">
    <source>
        <dbReference type="ARBA" id="ARBA00022840"/>
    </source>
</evidence>
<name>X0Z685_9ZZZZ</name>
<keyword evidence="5" id="KW-0067">ATP-binding</keyword>
<dbReference type="GO" id="GO:0005524">
    <property type="term" value="F:ATP binding"/>
    <property type="evidence" value="ECO:0007669"/>
    <property type="project" value="UniProtKB-KW"/>
</dbReference>
<dbReference type="InterPro" id="IPR011009">
    <property type="entry name" value="Kinase-like_dom_sf"/>
</dbReference>
<keyword evidence="4" id="KW-0418">Kinase</keyword>
<keyword evidence="1" id="KW-0723">Serine/threonine-protein kinase</keyword>
<proteinExistence type="predicted"/>
<accession>X0Z685</accession>
<dbReference type="Pfam" id="PF00069">
    <property type="entry name" value="Pkinase"/>
    <property type="match status" value="1"/>
</dbReference>
<organism evidence="7">
    <name type="scientific">marine sediment metagenome</name>
    <dbReference type="NCBI Taxonomy" id="412755"/>
    <lineage>
        <taxon>unclassified sequences</taxon>
        <taxon>metagenomes</taxon>
        <taxon>ecological metagenomes</taxon>
    </lineage>
</organism>
<dbReference type="GO" id="GO:0004674">
    <property type="term" value="F:protein serine/threonine kinase activity"/>
    <property type="evidence" value="ECO:0007669"/>
    <property type="project" value="UniProtKB-KW"/>
</dbReference>
<comment type="caution">
    <text evidence="7">The sequence shown here is derived from an EMBL/GenBank/DDBJ whole genome shotgun (WGS) entry which is preliminary data.</text>
</comment>
<dbReference type="InterPro" id="IPR000719">
    <property type="entry name" value="Prot_kinase_dom"/>
</dbReference>
<keyword evidence="2" id="KW-0808">Transferase</keyword>
<dbReference type="Gene3D" id="3.30.200.20">
    <property type="entry name" value="Phosphorylase Kinase, domain 1"/>
    <property type="match status" value="1"/>
</dbReference>
<evidence type="ECO:0000256" key="1">
    <source>
        <dbReference type="ARBA" id="ARBA00022527"/>
    </source>
</evidence>
<keyword evidence="3" id="KW-0547">Nucleotide-binding</keyword>
<sequence length="115" mass="13284">MFKGKIFANRYEILKKIDSGGMANIYLARDKKLSRNVALKIMFPQFASDSHFVERFKREAKSMANLSHPYIATVYDWGKEEEIYYIAMEYLLGENLSQIINKKGILPPSEVVDIS</sequence>
<dbReference type="AlphaFoldDB" id="X0Z685"/>
<protein>
    <recommendedName>
        <fullName evidence="6">Protein kinase domain-containing protein</fullName>
    </recommendedName>
</protein>
<evidence type="ECO:0000259" key="6">
    <source>
        <dbReference type="PROSITE" id="PS50011"/>
    </source>
</evidence>
<evidence type="ECO:0000256" key="2">
    <source>
        <dbReference type="ARBA" id="ARBA00022679"/>
    </source>
</evidence>
<feature type="domain" description="Protein kinase" evidence="6">
    <location>
        <begin position="11"/>
        <end position="115"/>
    </location>
</feature>
<dbReference type="EMBL" id="BART01005361">
    <property type="protein sequence ID" value="GAG64860.1"/>
    <property type="molecule type" value="Genomic_DNA"/>
</dbReference>
<dbReference type="CDD" id="cd14014">
    <property type="entry name" value="STKc_PknB_like"/>
    <property type="match status" value="1"/>
</dbReference>
<gene>
    <name evidence="7" type="ORF">S01H4_12553</name>
</gene>
<reference evidence="7" key="1">
    <citation type="journal article" date="2014" name="Front. Microbiol.">
        <title>High frequency of phylogenetically diverse reductive dehalogenase-homologous genes in deep subseafloor sedimentary metagenomes.</title>
        <authorList>
            <person name="Kawai M."/>
            <person name="Futagami T."/>
            <person name="Toyoda A."/>
            <person name="Takaki Y."/>
            <person name="Nishi S."/>
            <person name="Hori S."/>
            <person name="Arai W."/>
            <person name="Tsubouchi T."/>
            <person name="Morono Y."/>
            <person name="Uchiyama I."/>
            <person name="Ito T."/>
            <person name="Fujiyama A."/>
            <person name="Inagaki F."/>
            <person name="Takami H."/>
        </authorList>
    </citation>
    <scope>NUCLEOTIDE SEQUENCE</scope>
    <source>
        <strain evidence="7">Expedition CK06-06</strain>
    </source>
</reference>
<dbReference type="FunFam" id="3.30.200.20:FF:000035">
    <property type="entry name" value="Serine/threonine protein kinase Stk1"/>
    <property type="match status" value="1"/>
</dbReference>
<dbReference type="SUPFAM" id="SSF56112">
    <property type="entry name" value="Protein kinase-like (PK-like)"/>
    <property type="match status" value="1"/>
</dbReference>
<dbReference type="PANTHER" id="PTHR43289:SF34">
    <property type="entry name" value="SERINE_THREONINE-PROTEIN KINASE YBDM-RELATED"/>
    <property type="match status" value="1"/>
</dbReference>
<evidence type="ECO:0000256" key="4">
    <source>
        <dbReference type="ARBA" id="ARBA00022777"/>
    </source>
</evidence>
<evidence type="ECO:0000313" key="7">
    <source>
        <dbReference type="EMBL" id="GAG64860.1"/>
    </source>
</evidence>
<dbReference type="PANTHER" id="PTHR43289">
    <property type="entry name" value="MITOGEN-ACTIVATED PROTEIN KINASE KINASE KINASE 20-RELATED"/>
    <property type="match status" value="1"/>
</dbReference>
<evidence type="ECO:0000256" key="3">
    <source>
        <dbReference type="ARBA" id="ARBA00022741"/>
    </source>
</evidence>
<feature type="non-terminal residue" evidence="7">
    <location>
        <position position="115"/>
    </location>
</feature>
<dbReference type="PROSITE" id="PS50011">
    <property type="entry name" value="PROTEIN_KINASE_DOM"/>
    <property type="match status" value="1"/>
</dbReference>